<dbReference type="KEGG" id="cwo:Cwoe_0866"/>
<dbReference type="InterPro" id="IPR011991">
    <property type="entry name" value="ArsR-like_HTH"/>
</dbReference>
<organism evidence="2 3">
    <name type="scientific">Conexibacter woesei (strain DSM 14684 / CCUG 47730 / CIP 108061 / JCM 11494 / NBRC 100937 / ID131577)</name>
    <dbReference type="NCBI Taxonomy" id="469383"/>
    <lineage>
        <taxon>Bacteria</taxon>
        <taxon>Bacillati</taxon>
        <taxon>Actinomycetota</taxon>
        <taxon>Thermoleophilia</taxon>
        <taxon>Solirubrobacterales</taxon>
        <taxon>Conexibacteraceae</taxon>
        <taxon>Conexibacter</taxon>
    </lineage>
</organism>
<dbReference type="PANTHER" id="PTHR38600:SF2">
    <property type="entry name" value="SLL0088 PROTEIN"/>
    <property type="match status" value="1"/>
</dbReference>
<evidence type="ECO:0000259" key="1">
    <source>
        <dbReference type="PROSITE" id="PS50987"/>
    </source>
</evidence>
<keyword evidence="3" id="KW-1185">Reference proteome</keyword>
<dbReference type="PANTHER" id="PTHR38600">
    <property type="entry name" value="TRANSCRIPTIONAL REGULATORY PROTEIN"/>
    <property type="match status" value="1"/>
</dbReference>
<dbReference type="Pfam" id="PF12840">
    <property type="entry name" value="HTH_20"/>
    <property type="match status" value="1"/>
</dbReference>
<dbReference type="RefSeq" id="WP_012932352.1">
    <property type="nucleotide sequence ID" value="NC_013739.1"/>
</dbReference>
<reference evidence="2 3" key="1">
    <citation type="journal article" date="2010" name="Stand. Genomic Sci.">
        <title>Complete genome sequence of Conexibacter woesei type strain (ID131577).</title>
        <authorList>
            <person name="Pukall R."/>
            <person name="Lapidus A."/>
            <person name="Glavina Del Rio T."/>
            <person name="Copeland A."/>
            <person name="Tice H."/>
            <person name="Cheng J.-F."/>
            <person name="Lucas S."/>
            <person name="Chen F."/>
            <person name="Nolan M."/>
            <person name="Bruce D."/>
            <person name="Goodwin L."/>
            <person name="Pitluck S."/>
            <person name="Mavromatis K."/>
            <person name="Ivanova N."/>
            <person name="Ovchinnikova G."/>
            <person name="Pati A."/>
            <person name="Chen A."/>
            <person name="Palaniappan K."/>
            <person name="Land M."/>
            <person name="Hauser L."/>
            <person name="Chang Y.-J."/>
            <person name="Jeffries C.D."/>
            <person name="Chain P."/>
            <person name="Meincke L."/>
            <person name="Sims D."/>
            <person name="Brettin T."/>
            <person name="Detter J.C."/>
            <person name="Rohde M."/>
            <person name="Goeker M."/>
            <person name="Bristow J."/>
            <person name="Eisen J.A."/>
            <person name="Markowitz V."/>
            <person name="Kyrpides N.C."/>
            <person name="Klenk H.-P."/>
            <person name="Hugenholtz P."/>
        </authorList>
    </citation>
    <scope>NUCLEOTIDE SEQUENCE [LARGE SCALE GENOMIC DNA]</scope>
    <source>
        <strain evidence="3">DSM 14684 / CIP 108061 / JCM 11494 / NBRC 100937 / ID131577</strain>
    </source>
</reference>
<dbReference type="CDD" id="cd00090">
    <property type="entry name" value="HTH_ARSR"/>
    <property type="match status" value="1"/>
</dbReference>
<protein>
    <submittedName>
        <fullName evidence="2">Transcriptional regulator, ArsR family</fullName>
    </submittedName>
</protein>
<name>D3FBD0_CONWI</name>
<dbReference type="PROSITE" id="PS50987">
    <property type="entry name" value="HTH_ARSR_2"/>
    <property type="match status" value="1"/>
</dbReference>
<dbReference type="NCBIfam" id="NF033788">
    <property type="entry name" value="HTH_metalloreg"/>
    <property type="match status" value="1"/>
</dbReference>
<dbReference type="PRINTS" id="PR00778">
    <property type="entry name" value="HTHARSR"/>
</dbReference>
<reference evidence="3" key="2">
    <citation type="submission" date="2010-01" db="EMBL/GenBank/DDBJ databases">
        <title>The complete genome of Conexibacter woesei DSM 14684.</title>
        <authorList>
            <consortium name="US DOE Joint Genome Institute (JGI-PGF)"/>
            <person name="Lucas S."/>
            <person name="Copeland A."/>
            <person name="Lapidus A."/>
            <person name="Glavina del Rio T."/>
            <person name="Dalin E."/>
            <person name="Tice H."/>
            <person name="Bruce D."/>
            <person name="Goodwin L."/>
            <person name="Pitluck S."/>
            <person name="Kyrpides N."/>
            <person name="Mavromatis K."/>
            <person name="Ivanova N."/>
            <person name="Mikhailova N."/>
            <person name="Chertkov O."/>
            <person name="Brettin T."/>
            <person name="Detter J.C."/>
            <person name="Han C."/>
            <person name="Larimer F."/>
            <person name="Land M."/>
            <person name="Hauser L."/>
            <person name="Markowitz V."/>
            <person name="Cheng J.-F."/>
            <person name="Hugenholtz P."/>
            <person name="Woyke T."/>
            <person name="Wu D."/>
            <person name="Pukall R."/>
            <person name="Steenblock K."/>
            <person name="Schneider S."/>
            <person name="Klenk H.-P."/>
            <person name="Eisen J.A."/>
        </authorList>
    </citation>
    <scope>NUCLEOTIDE SEQUENCE [LARGE SCALE GENOMIC DNA]</scope>
    <source>
        <strain evidence="3">DSM 14684 / CIP 108061 / JCM 11494 / NBRC 100937 / ID131577</strain>
    </source>
</reference>
<dbReference type="AlphaFoldDB" id="D3FBD0"/>
<feature type="domain" description="HTH arsR-type" evidence="1">
    <location>
        <begin position="1"/>
        <end position="87"/>
    </location>
</feature>
<gene>
    <name evidence="2" type="ordered locus">Cwoe_0866</name>
</gene>
<dbReference type="SMART" id="SM00418">
    <property type="entry name" value="HTH_ARSR"/>
    <property type="match status" value="1"/>
</dbReference>
<dbReference type="InterPro" id="IPR001845">
    <property type="entry name" value="HTH_ArsR_DNA-bd_dom"/>
</dbReference>
<dbReference type="Gene3D" id="1.10.10.10">
    <property type="entry name" value="Winged helix-like DNA-binding domain superfamily/Winged helix DNA-binding domain"/>
    <property type="match status" value="1"/>
</dbReference>
<accession>D3FBD0</accession>
<evidence type="ECO:0000313" key="2">
    <source>
        <dbReference type="EMBL" id="ADB49299.1"/>
    </source>
</evidence>
<dbReference type="STRING" id="469383.Cwoe_0866"/>
<dbReference type="EMBL" id="CP001854">
    <property type="protein sequence ID" value="ADB49299.1"/>
    <property type="molecule type" value="Genomic_DNA"/>
</dbReference>
<dbReference type="InterPro" id="IPR036388">
    <property type="entry name" value="WH-like_DNA-bd_sf"/>
</dbReference>
<dbReference type="Proteomes" id="UP000008229">
    <property type="component" value="Chromosome"/>
</dbReference>
<proteinExistence type="predicted"/>
<dbReference type="eggNOG" id="COG0640">
    <property type="taxonomic scope" value="Bacteria"/>
</dbReference>
<evidence type="ECO:0000313" key="3">
    <source>
        <dbReference type="Proteomes" id="UP000008229"/>
    </source>
</evidence>
<dbReference type="GO" id="GO:0003700">
    <property type="term" value="F:DNA-binding transcription factor activity"/>
    <property type="evidence" value="ECO:0007669"/>
    <property type="project" value="InterPro"/>
</dbReference>
<dbReference type="HOGENOM" id="CLU_097806_0_2_11"/>
<dbReference type="SUPFAM" id="SSF46785">
    <property type="entry name" value="Winged helix' DNA-binding domain"/>
    <property type="match status" value="1"/>
</dbReference>
<dbReference type="InterPro" id="IPR036390">
    <property type="entry name" value="WH_DNA-bd_sf"/>
</dbReference>
<sequence>MVNDSFKALSHPIRREIVERLAAGPATVGVATAGLGVSKPAISKHLRVLEETGVVSRVIEGRTHRLSLEPAVLSEAADWMDRQRALWGRLFDVVDEYLKEDRSQ</sequence>